<evidence type="ECO:0000256" key="3">
    <source>
        <dbReference type="ARBA" id="ARBA00022692"/>
    </source>
</evidence>
<dbReference type="Pfam" id="PF00482">
    <property type="entry name" value="T2SSF"/>
    <property type="match status" value="1"/>
</dbReference>
<name>A0ABW0YJ47_9BACI</name>
<sequence length="313" mass="34718">MTILLVLSVFLTSFLLLWSITLFRAKKEAADAEAEKIREPVTIKGLLKNGNQKLKLLIVKKKKPSKKKDKLEQQLSVAGVPIKPEEFIVFQVFAILIAGGLMHLLTSQLILMAAGGMVGYLMPKMWLKAKQKKRMKQFNEGLPGMITSITGSLRAGFSFPQSLQMVAEESYSPIREEVQLVLKSMQYGTTLEDALVAWKDRMPSEDLDLLVEAILIQRQVGGNLAYLLDKLVETTRERSKIEGQVKTLTAQGRLSGIIISLLPVGLGVLIYMMNPEYMSTLFIHPIGQGMLVAAVIGGVIGFFLVRKITTIEV</sequence>
<comment type="caution">
    <text evidence="8">The sequence shown here is derived from an EMBL/GenBank/DDBJ whole genome shotgun (WGS) entry which is preliminary data.</text>
</comment>
<gene>
    <name evidence="8" type="ORF">ACFPU1_01230</name>
</gene>
<dbReference type="PANTHER" id="PTHR35007">
    <property type="entry name" value="INTEGRAL MEMBRANE PROTEIN-RELATED"/>
    <property type="match status" value="1"/>
</dbReference>
<dbReference type="InterPro" id="IPR018076">
    <property type="entry name" value="T2SS_GspF_dom"/>
</dbReference>
<dbReference type="Gene3D" id="1.20.81.30">
    <property type="entry name" value="Type II secretion system (T2SS), domain F"/>
    <property type="match status" value="1"/>
</dbReference>
<accession>A0ABW0YJ47</accession>
<feature type="domain" description="Type II secretion system protein GspF" evidence="7">
    <location>
        <begin position="147"/>
        <end position="270"/>
    </location>
</feature>
<evidence type="ECO:0000256" key="6">
    <source>
        <dbReference type="SAM" id="Phobius"/>
    </source>
</evidence>
<keyword evidence="2" id="KW-1003">Cell membrane</keyword>
<dbReference type="RefSeq" id="WP_385937563.1">
    <property type="nucleotide sequence ID" value="NZ_JBHSOZ010000002.1"/>
</dbReference>
<evidence type="ECO:0000313" key="8">
    <source>
        <dbReference type="EMBL" id="MFC5711395.1"/>
    </source>
</evidence>
<comment type="subcellular location">
    <subcellularLocation>
        <location evidence="1">Cell membrane</location>
        <topology evidence="1">Multi-pass membrane protein</topology>
    </subcellularLocation>
</comment>
<proteinExistence type="predicted"/>
<evidence type="ECO:0000256" key="5">
    <source>
        <dbReference type="ARBA" id="ARBA00023136"/>
    </source>
</evidence>
<dbReference type="Proteomes" id="UP001596142">
    <property type="component" value="Unassembled WGS sequence"/>
</dbReference>
<keyword evidence="9" id="KW-1185">Reference proteome</keyword>
<dbReference type="InterPro" id="IPR042094">
    <property type="entry name" value="T2SS_GspF_sf"/>
</dbReference>
<feature type="transmembrane region" description="Helical" evidence="6">
    <location>
        <begin position="88"/>
        <end position="121"/>
    </location>
</feature>
<evidence type="ECO:0000256" key="4">
    <source>
        <dbReference type="ARBA" id="ARBA00022989"/>
    </source>
</evidence>
<evidence type="ECO:0000313" key="9">
    <source>
        <dbReference type="Proteomes" id="UP001596142"/>
    </source>
</evidence>
<evidence type="ECO:0000256" key="1">
    <source>
        <dbReference type="ARBA" id="ARBA00004651"/>
    </source>
</evidence>
<feature type="transmembrane region" description="Helical" evidence="6">
    <location>
        <begin position="254"/>
        <end position="273"/>
    </location>
</feature>
<organism evidence="8 9">
    <name type="scientific">Thalassorhabdus alkalitolerans</name>
    <dbReference type="NCBI Taxonomy" id="2282697"/>
    <lineage>
        <taxon>Bacteria</taxon>
        <taxon>Bacillati</taxon>
        <taxon>Bacillota</taxon>
        <taxon>Bacilli</taxon>
        <taxon>Bacillales</taxon>
        <taxon>Bacillaceae</taxon>
        <taxon>Thalassorhabdus</taxon>
    </lineage>
</organism>
<evidence type="ECO:0000256" key="2">
    <source>
        <dbReference type="ARBA" id="ARBA00022475"/>
    </source>
</evidence>
<keyword evidence="3 6" id="KW-0812">Transmembrane</keyword>
<feature type="transmembrane region" description="Helical" evidence="6">
    <location>
        <begin position="285"/>
        <end position="305"/>
    </location>
</feature>
<dbReference type="EMBL" id="JBHSOZ010000002">
    <property type="protein sequence ID" value="MFC5711395.1"/>
    <property type="molecule type" value="Genomic_DNA"/>
</dbReference>
<dbReference type="PANTHER" id="PTHR35007:SF1">
    <property type="entry name" value="PILUS ASSEMBLY PROTEIN"/>
    <property type="match status" value="1"/>
</dbReference>
<keyword evidence="4 6" id="KW-1133">Transmembrane helix</keyword>
<protein>
    <submittedName>
        <fullName evidence="8">Type II secretion system F family protein</fullName>
    </submittedName>
</protein>
<evidence type="ECO:0000259" key="7">
    <source>
        <dbReference type="Pfam" id="PF00482"/>
    </source>
</evidence>
<reference evidence="9" key="1">
    <citation type="journal article" date="2019" name="Int. J. Syst. Evol. Microbiol.">
        <title>The Global Catalogue of Microorganisms (GCM) 10K type strain sequencing project: providing services to taxonomists for standard genome sequencing and annotation.</title>
        <authorList>
            <consortium name="The Broad Institute Genomics Platform"/>
            <consortium name="The Broad Institute Genome Sequencing Center for Infectious Disease"/>
            <person name="Wu L."/>
            <person name="Ma J."/>
        </authorList>
    </citation>
    <scope>NUCLEOTIDE SEQUENCE [LARGE SCALE GENOMIC DNA]</scope>
    <source>
        <strain evidence="9">CECT 7184</strain>
    </source>
</reference>
<keyword evidence="5 6" id="KW-0472">Membrane</keyword>